<feature type="region of interest" description="Disordered" evidence="1">
    <location>
        <begin position="1"/>
        <end position="97"/>
    </location>
</feature>
<evidence type="ECO:0000313" key="2">
    <source>
        <dbReference type="Proteomes" id="UP000694923"/>
    </source>
</evidence>
<feature type="region of interest" description="Disordered" evidence="1">
    <location>
        <begin position="117"/>
        <end position="182"/>
    </location>
</feature>
<dbReference type="RefSeq" id="XP_008562974.1">
    <property type="nucleotide sequence ID" value="XM_008564752.1"/>
</dbReference>
<evidence type="ECO:0000313" key="3">
    <source>
        <dbReference type="RefSeq" id="XP_008562974.1"/>
    </source>
</evidence>
<proteinExistence type="predicted"/>
<organism evidence="2 3">
    <name type="scientific">Galeopterus variegatus</name>
    <name type="common">Malayan flying lemur</name>
    <name type="synonym">Cynocephalus variegatus</name>
    <dbReference type="NCBI Taxonomy" id="482537"/>
    <lineage>
        <taxon>Eukaryota</taxon>
        <taxon>Metazoa</taxon>
        <taxon>Chordata</taxon>
        <taxon>Craniata</taxon>
        <taxon>Vertebrata</taxon>
        <taxon>Euteleostomi</taxon>
        <taxon>Mammalia</taxon>
        <taxon>Eutheria</taxon>
        <taxon>Euarchontoglires</taxon>
        <taxon>Dermoptera</taxon>
        <taxon>Cynocephalidae</taxon>
        <taxon>Galeopterus</taxon>
    </lineage>
</organism>
<reference evidence="3" key="1">
    <citation type="submission" date="2025-08" db="UniProtKB">
        <authorList>
            <consortium name="RefSeq"/>
        </authorList>
    </citation>
    <scope>IDENTIFICATION</scope>
</reference>
<dbReference type="Proteomes" id="UP000694923">
    <property type="component" value="Unplaced"/>
</dbReference>
<keyword evidence="2" id="KW-1185">Reference proteome</keyword>
<sequence length="182" mass="18918">MEMSDTLGGTSNFDPFAKPPESTETKEGLEHGQALPCRQPSSPVELDLFGDPSPSSKQNGTKEPDVFDLGVLGEALTQPGREARSCRTPESFLGPSASSLVNLDSLVKAPQAAKSRNPFLTGLSAPSPSNPFGPGEQGQPALSQMRTGSPARGLSTDPGLGRPPQLLEPQPDDVPGAETTPS</sequence>
<gene>
    <name evidence="3" type="primary">LOC103583439</name>
</gene>
<name>A0ABM0Q3N3_GALVR</name>
<feature type="compositionally biased region" description="Basic and acidic residues" evidence="1">
    <location>
        <begin position="21"/>
        <end position="30"/>
    </location>
</feature>
<accession>A0ABM0Q3N3</accession>
<evidence type="ECO:0000256" key="1">
    <source>
        <dbReference type="SAM" id="MobiDB-lite"/>
    </source>
</evidence>
<protein>
    <submittedName>
        <fullName evidence="3">Epsin-3-like</fullName>
    </submittedName>
</protein>
<dbReference type="GeneID" id="103583439"/>